<evidence type="ECO:0000313" key="1">
    <source>
        <dbReference type="EMBL" id="MBW92819.1"/>
    </source>
</evidence>
<accession>A0A2P2JHA5</accession>
<dbReference type="EMBL" id="GGEC01012336">
    <property type="protein sequence ID" value="MBW92819.1"/>
    <property type="molecule type" value="Transcribed_RNA"/>
</dbReference>
<protein>
    <submittedName>
        <fullName evidence="1">Uncharacterized protein</fullName>
    </submittedName>
</protein>
<dbReference type="AlphaFoldDB" id="A0A2P2JHA5"/>
<sequence length="45" mass="5435">MNFKRWTKILYFQGCHQQRYFHGGTKWRGSVHKSSLVKAKVPFNH</sequence>
<organism evidence="1">
    <name type="scientific">Rhizophora mucronata</name>
    <name type="common">Asiatic mangrove</name>
    <dbReference type="NCBI Taxonomy" id="61149"/>
    <lineage>
        <taxon>Eukaryota</taxon>
        <taxon>Viridiplantae</taxon>
        <taxon>Streptophyta</taxon>
        <taxon>Embryophyta</taxon>
        <taxon>Tracheophyta</taxon>
        <taxon>Spermatophyta</taxon>
        <taxon>Magnoliopsida</taxon>
        <taxon>eudicotyledons</taxon>
        <taxon>Gunneridae</taxon>
        <taxon>Pentapetalae</taxon>
        <taxon>rosids</taxon>
        <taxon>fabids</taxon>
        <taxon>Malpighiales</taxon>
        <taxon>Rhizophoraceae</taxon>
        <taxon>Rhizophora</taxon>
    </lineage>
</organism>
<proteinExistence type="predicted"/>
<reference evidence="1" key="1">
    <citation type="submission" date="2018-02" db="EMBL/GenBank/DDBJ databases">
        <title>Rhizophora mucronata_Transcriptome.</title>
        <authorList>
            <person name="Meera S.P."/>
            <person name="Sreeshan A."/>
            <person name="Augustine A."/>
        </authorList>
    </citation>
    <scope>NUCLEOTIDE SEQUENCE</scope>
    <source>
        <tissue evidence="1">Leaf</tissue>
    </source>
</reference>
<name>A0A2P2JHA5_RHIMU</name>